<dbReference type="EMBL" id="JAQQKV010000001">
    <property type="protein sequence ID" value="MDC7675739.1"/>
    <property type="molecule type" value="Genomic_DNA"/>
</dbReference>
<name>A0ABT5HHL2_9CAUL</name>
<dbReference type="InterPro" id="IPR005650">
    <property type="entry name" value="BlaI_family"/>
</dbReference>
<keyword evidence="6" id="KW-1185">Reference proteome</keyword>
<dbReference type="PIRSF" id="PIRSF019455">
    <property type="entry name" value="CopR_AtkY"/>
    <property type="match status" value="1"/>
</dbReference>
<gene>
    <name evidence="5" type="ORF">PQU98_06345</name>
</gene>
<dbReference type="RefSeq" id="WP_272744063.1">
    <property type="nucleotide sequence ID" value="NZ_JAQQKV010000001.1"/>
</dbReference>
<dbReference type="Pfam" id="PF03965">
    <property type="entry name" value="Penicillinase_R"/>
    <property type="match status" value="1"/>
</dbReference>
<dbReference type="InterPro" id="IPR036390">
    <property type="entry name" value="WH_DNA-bd_sf"/>
</dbReference>
<evidence type="ECO:0000313" key="5">
    <source>
        <dbReference type="EMBL" id="MDC7675739.1"/>
    </source>
</evidence>
<sequence>MTAPHIPLHITDAESVILTALWQHGPLTPTRLISDVRSGRDWGDSTIKTLIARLMHKGAIRSQRDDGILRYHAQITHDSYAEAEIRDLIKRLFGNDAEAFTAFIAERIKI</sequence>
<reference evidence="5 6" key="1">
    <citation type="submission" date="2023-01" db="EMBL/GenBank/DDBJ databases">
        <title>Novel species of the genus Asticcacaulis isolated from rivers.</title>
        <authorList>
            <person name="Lu H."/>
        </authorList>
    </citation>
    <scope>NUCLEOTIDE SEQUENCE [LARGE SCALE GENOMIC DNA]</scope>
    <source>
        <strain evidence="5 6">LKC15W</strain>
    </source>
</reference>
<keyword evidence="3" id="KW-0238">DNA-binding</keyword>
<dbReference type="InterPro" id="IPR036388">
    <property type="entry name" value="WH-like_DNA-bd_sf"/>
</dbReference>
<proteinExistence type="inferred from homology"/>
<accession>A0ABT5HHL2</accession>
<evidence type="ECO:0000256" key="3">
    <source>
        <dbReference type="ARBA" id="ARBA00023125"/>
    </source>
</evidence>
<dbReference type="Proteomes" id="UP001218579">
    <property type="component" value="Unassembled WGS sequence"/>
</dbReference>
<comment type="caution">
    <text evidence="5">The sequence shown here is derived from an EMBL/GenBank/DDBJ whole genome shotgun (WGS) entry which is preliminary data.</text>
</comment>
<evidence type="ECO:0000256" key="1">
    <source>
        <dbReference type="ARBA" id="ARBA00011046"/>
    </source>
</evidence>
<comment type="similarity">
    <text evidence="1">Belongs to the BlaI transcriptional regulatory family.</text>
</comment>
<keyword evidence="2" id="KW-0805">Transcription regulation</keyword>
<keyword evidence="4" id="KW-0804">Transcription</keyword>
<organism evidence="5 6">
    <name type="scientific">Asticcacaulis machinosus</name>
    <dbReference type="NCBI Taxonomy" id="2984211"/>
    <lineage>
        <taxon>Bacteria</taxon>
        <taxon>Pseudomonadati</taxon>
        <taxon>Pseudomonadota</taxon>
        <taxon>Alphaproteobacteria</taxon>
        <taxon>Caulobacterales</taxon>
        <taxon>Caulobacteraceae</taxon>
        <taxon>Asticcacaulis</taxon>
    </lineage>
</organism>
<evidence type="ECO:0000256" key="2">
    <source>
        <dbReference type="ARBA" id="ARBA00023015"/>
    </source>
</evidence>
<evidence type="ECO:0000256" key="4">
    <source>
        <dbReference type="ARBA" id="ARBA00023163"/>
    </source>
</evidence>
<evidence type="ECO:0000313" key="6">
    <source>
        <dbReference type="Proteomes" id="UP001218579"/>
    </source>
</evidence>
<dbReference type="SUPFAM" id="SSF46785">
    <property type="entry name" value="Winged helix' DNA-binding domain"/>
    <property type="match status" value="1"/>
</dbReference>
<protein>
    <submittedName>
        <fullName evidence="5">BlaI/MecI/CopY family transcriptional regulator</fullName>
    </submittedName>
</protein>
<dbReference type="Gene3D" id="1.10.10.10">
    <property type="entry name" value="Winged helix-like DNA-binding domain superfamily/Winged helix DNA-binding domain"/>
    <property type="match status" value="1"/>
</dbReference>